<sequence>MERNVKNNEDIINLAAGCIEPGREEELLSEIEKDPESEKIYNKAKAAWAFLASSKDMPEYKIENSYKKLQARLNPRSKTFRLKTNLLIKYAAVLLLFLCTLPLAFYLKNQFSNETDLKYTSVVAKYKQIAEVILPDSSVVVLNSGSTLTYNNNYSRDNRDVSLIGEAYFDIKRNKEIPLTVSVNDFKVKVLGTKFNVSAYPDDQKITVALETGAVELQHEKSKSFSYKLEPGEIAEYDTAIKEVRVKKTSIGDYTAWKNGLLVFKDTPMDEVIKILERKFNADFIVEDSTIYDPAFNATFQDENLVEVLDYIEYTCHVNYSLSKDNANKTIIKLY</sequence>
<keyword evidence="1" id="KW-0472">Membrane</keyword>
<evidence type="ECO:0000313" key="4">
    <source>
        <dbReference type="EMBL" id="MCW0481387.1"/>
    </source>
</evidence>
<keyword evidence="1" id="KW-0812">Transmembrane</keyword>
<dbReference type="Gene3D" id="3.55.50.30">
    <property type="match status" value="1"/>
</dbReference>
<organism evidence="4 5">
    <name type="scientific">Gaoshiqia sediminis</name>
    <dbReference type="NCBI Taxonomy" id="2986998"/>
    <lineage>
        <taxon>Bacteria</taxon>
        <taxon>Pseudomonadati</taxon>
        <taxon>Bacteroidota</taxon>
        <taxon>Bacteroidia</taxon>
        <taxon>Marinilabiliales</taxon>
        <taxon>Prolixibacteraceae</taxon>
        <taxon>Gaoshiqia</taxon>
    </lineage>
</organism>
<evidence type="ECO:0000313" key="5">
    <source>
        <dbReference type="Proteomes" id="UP001163821"/>
    </source>
</evidence>
<dbReference type="EMBL" id="JAPAAF010000001">
    <property type="protein sequence ID" value="MCW0481387.1"/>
    <property type="molecule type" value="Genomic_DNA"/>
</dbReference>
<dbReference type="PANTHER" id="PTHR30273:SF2">
    <property type="entry name" value="PROTEIN FECR"/>
    <property type="match status" value="1"/>
</dbReference>
<dbReference type="Gene3D" id="2.60.120.1440">
    <property type="match status" value="1"/>
</dbReference>
<dbReference type="InterPro" id="IPR006860">
    <property type="entry name" value="FecR"/>
</dbReference>
<dbReference type="PANTHER" id="PTHR30273">
    <property type="entry name" value="PERIPLASMIC SIGNAL SENSOR AND SIGMA FACTOR ACTIVATOR FECR-RELATED"/>
    <property type="match status" value="1"/>
</dbReference>
<dbReference type="Pfam" id="PF04773">
    <property type="entry name" value="FecR"/>
    <property type="match status" value="1"/>
</dbReference>
<evidence type="ECO:0000259" key="3">
    <source>
        <dbReference type="Pfam" id="PF16344"/>
    </source>
</evidence>
<comment type="caution">
    <text evidence="4">The sequence shown here is derived from an EMBL/GenBank/DDBJ whole genome shotgun (WGS) entry which is preliminary data.</text>
</comment>
<proteinExistence type="predicted"/>
<reference evidence="4" key="1">
    <citation type="submission" date="2022-10" db="EMBL/GenBank/DDBJ databases">
        <title>Gaoshiqiia sediminis gen. nov., sp. nov., isolated from coastal sediment.</title>
        <authorList>
            <person name="Yu W.X."/>
            <person name="Mu D.S."/>
            <person name="Du J.Z."/>
            <person name="Liang Y.Q."/>
        </authorList>
    </citation>
    <scope>NUCLEOTIDE SEQUENCE</scope>
    <source>
        <strain evidence="4">A06</strain>
    </source>
</reference>
<evidence type="ECO:0000259" key="2">
    <source>
        <dbReference type="Pfam" id="PF04773"/>
    </source>
</evidence>
<name>A0AA41Y5B0_9BACT</name>
<protein>
    <submittedName>
        <fullName evidence="4">DUF4974 domain-containing protein</fullName>
    </submittedName>
</protein>
<dbReference type="InterPro" id="IPR012373">
    <property type="entry name" value="Ferrdict_sens_TM"/>
</dbReference>
<gene>
    <name evidence="4" type="ORF">N2K84_01510</name>
</gene>
<dbReference type="RefSeq" id="WP_282589994.1">
    <property type="nucleotide sequence ID" value="NZ_JAPAAF010000001.1"/>
</dbReference>
<keyword evidence="1" id="KW-1133">Transmembrane helix</keyword>
<dbReference type="InterPro" id="IPR032508">
    <property type="entry name" value="FecR_C"/>
</dbReference>
<dbReference type="AlphaFoldDB" id="A0AA41Y5B0"/>
<evidence type="ECO:0000256" key="1">
    <source>
        <dbReference type="SAM" id="Phobius"/>
    </source>
</evidence>
<accession>A0AA41Y5B0</accession>
<dbReference type="PIRSF" id="PIRSF018266">
    <property type="entry name" value="FecR"/>
    <property type="match status" value="1"/>
</dbReference>
<dbReference type="Proteomes" id="UP001163821">
    <property type="component" value="Unassembled WGS sequence"/>
</dbReference>
<feature type="domain" description="FecR protein" evidence="2">
    <location>
        <begin position="126"/>
        <end position="216"/>
    </location>
</feature>
<feature type="transmembrane region" description="Helical" evidence="1">
    <location>
        <begin position="86"/>
        <end position="107"/>
    </location>
</feature>
<dbReference type="Pfam" id="PF16344">
    <property type="entry name" value="FecR_C"/>
    <property type="match status" value="1"/>
</dbReference>
<keyword evidence="5" id="KW-1185">Reference proteome</keyword>
<feature type="domain" description="Protein FecR C-terminal" evidence="3">
    <location>
        <begin position="262"/>
        <end position="325"/>
    </location>
</feature>
<dbReference type="GO" id="GO:0016989">
    <property type="term" value="F:sigma factor antagonist activity"/>
    <property type="evidence" value="ECO:0007669"/>
    <property type="project" value="TreeGrafter"/>
</dbReference>